<dbReference type="EMBL" id="BJYU01000060">
    <property type="protein sequence ID" value="GEO16258.1"/>
    <property type="molecule type" value="Genomic_DNA"/>
</dbReference>
<dbReference type="PANTHER" id="PTHR23514">
    <property type="entry name" value="BYPASS OF STOP CODON PROTEIN 6"/>
    <property type="match status" value="1"/>
</dbReference>
<evidence type="ECO:0000313" key="8">
    <source>
        <dbReference type="Proteomes" id="UP000321085"/>
    </source>
</evidence>
<dbReference type="PROSITE" id="PS50850">
    <property type="entry name" value="MFS"/>
    <property type="match status" value="1"/>
</dbReference>
<keyword evidence="3 5" id="KW-1133">Transmembrane helix</keyword>
<evidence type="ECO:0000256" key="4">
    <source>
        <dbReference type="ARBA" id="ARBA00023136"/>
    </source>
</evidence>
<keyword evidence="2 5" id="KW-0812">Transmembrane</keyword>
<feature type="transmembrane region" description="Helical" evidence="5">
    <location>
        <begin position="251"/>
        <end position="269"/>
    </location>
</feature>
<gene>
    <name evidence="7" type="ORF">MAE02_39540</name>
</gene>
<feature type="transmembrane region" description="Helical" evidence="5">
    <location>
        <begin position="281"/>
        <end position="299"/>
    </location>
</feature>
<dbReference type="InterPro" id="IPR036259">
    <property type="entry name" value="MFS_trans_sf"/>
</dbReference>
<feature type="transmembrane region" description="Helical" evidence="5">
    <location>
        <begin position="305"/>
        <end position="324"/>
    </location>
</feature>
<protein>
    <submittedName>
        <fullName evidence="7">MFS transporter</fullName>
    </submittedName>
</protein>
<feature type="transmembrane region" description="Helical" evidence="5">
    <location>
        <begin position="20"/>
        <end position="41"/>
    </location>
</feature>
<feature type="transmembrane region" description="Helical" evidence="5">
    <location>
        <begin position="61"/>
        <end position="80"/>
    </location>
</feature>
<dbReference type="InterPro" id="IPR051788">
    <property type="entry name" value="MFS_Transporter"/>
</dbReference>
<organism evidence="7 8">
    <name type="scientific">Microvirga aerophila</name>
    <dbReference type="NCBI Taxonomy" id="670291"/>
    <lineage>
        <taxon>Bacteria</taxon>
        <taxon>Pseudomonadati</taxon>
        <taxon>Pseudomonadota</taxon>
        <taxon>Alphaproteobacteria</taxon>
        <taxon>Hyphomicrobiales</taxon>
        <taxon>Methylobacteriaceae</taxon>
        <taxon>Microvirga</taxon>
    </lineage>
</organism>
<comment type="caution">
    <text evidence="7">The sequence shown here is derived from an EMBL/GenBank/DDBJ whole genome shotgun (WGS) entry which is preliminary data.</text>
</comment>
<reference evidence="7 8" key="1">
    <citation type="submission" date="2019-07" db="EMBL/GenBank/DDBJ databases">
        <title>Whole genome shotgun sequence of Microvirga aerophila NBRC 106136.</title>
        <authorList>
            <person name="Hosoyama A."/>
            <person name="Uohara A."/>
            <person name="Ohji S."/>
            <person name="Ichikawa N."/>
        </authorList>
    </citation>
    <scope>NUCLEOTIDE SEQUENCE [LARGE SCALE GENOMIC DNA]</scope>
    <source>
        <strain evidence="7 8">NBRC 106136</strain>
    </source>
</reference>
<evidence type="ECO:0000256" key="2">
    <source>
        <dbReference type="ARBA" id="ARBA00022692"/>
    </source>
</evidence>
<feature type="transmembrane region" description="Helical" evidence="5">
    <location>
        <begin position="363"/>
        <end position="383"/>
    </location>
</feature>
<sequence>MEIPRLGFKNLWMRHKDLPLARVAASAIFFGNGFGIGTWAAQLPRFKAALGLSDGQLSLALLAFALGAIVLMPIVGWVTAHVGSRTTTLVAAFAFAAALVLPGLATSLPFFVAASLLAGACNGAMDVSMNTNATVVERAWSQPIMSSFHAFFSLGGLAGAASSGLLISVGLDILPTLLLACLGMGALFLAVSFWTLNEAEKATDGHGFAWPRGAIVGLAFVTMLCLLVEGAMADWTAIYLQTVTGASLETAVAGFVGFSLTMTICRFMGDFVVRRLGRIRTVQLGGLLAALGIALAMGVPQPFPATIGFALVGLGLANTVPVLFSTAGETKGVAPSIGVAMVATLGYAGLLLGPPLIGFGGDAIGLRPALSLLIICAVTIILLSQRTLRPATV</sequence>
<dbReference type="Gene3D" id="1.20.1250.20">
    <property type="entry name" value="MFS general substrate transporter like domains"/>
    <property type="match status" value="1"/>
</dbReference>
<keyword evidence="8" id="KW-1185">Reference proteome</keyword>
<dbReference type="Proteomes" id="UP000321085">
    <property type="component" value="Unassembled WGS sequence"/>
</dbReference>
<accession>A0A512BWC6</accession>
<comment type="subcellular location">
    <subcellularLocation>
        <location evidence="1">Membrane</location>
        <topology evidence="1">Multi-pass membrane protein</topology>
    </subcellularLocation>
</comment>
<keyword evidence="4 5" id="KW-0472">Membrane</keyword>
<feature type="transmembrane region" description="Helical" evidence="5">
    <location>
        <begin position="336"/>
        <end position="357"/>
    </location>
</feature>
<feature type="transmembrane region" description="Helical" evidence="5">
    <location>
        <begin position="87"/>
        <end position="104"/>
    </location>
</feature>
<dbReference type="AlphaFoldDB" id="A0A512BWC6"/>
<evidence type="ECO:0000259" key="6">
    <source>
        <dbReference type="PROSITE" id="PS50850"/>
    </source>
</evidence>
<evidence type="ECO:0000256" key="1">
    <source>
        <dbReference type="ARBA" id="ARBA00004141"/>
    </source>
</evidence>
<dbReference type="InterPro" id="IPR011701">
    <property type="entry name" value="MFS"/>
</dbReference>
<name>A0A512BWC6_9HYPH</name>
<dbReference type="SUPFAM" id="SSF103473">
    <property type="entry name" value="MFS general substrate transporter"/>
    <property type="match status" value="1"/>
</dbReference>
<dbReference type="GO" id="GO:0016020">
    <property type="term" value="C:membrane"/>
    <property type="evidence" value="ECO:0007669"/>
    <property type="project" value="UniProtKB-SubCell"/>
</dbReference>
<evidence type="ECO:0000256" key="5">
    <source>
        <dbReference type="SAM" id="Phobius"/>
    </source>
</evidence>
<dbReference type="PANTHER" id="PTHR23514:SF13">
    <property type="entry name" value="INNER MEMBRANE PROTEIN YBJJ"/>
    <property type="match status" value="1"/>
</dbReference>
<dbReference type="GO" id="GO:0022857">
    <property type="term" value="F:transmembrane transporter activity"/>
    <property type="evidence" value="ECO:0007669"/>
    <property type="project" value="InterPro"/>
</dbReference>
<feature type="transmembrane region" description="Helical" evidence="5">
    <location>
        <begin position="177"/>
        <end position="196"/>
    </location>
</feature>
<feature type="domain" description="Major facilitator superfamily (MFS) profile" evidence="6">
    <location>
        <begin position="21"/>
        <end position="388"/>
    </location>
</feature>
<dbReference type="Pfam" id="PF07690">
    <property type="entry name" value="MFS_1"/>
    <property type="match status" value="1"/>
</dbReference>
<evidence type="ECO:0000256" key="3">
    <source>
        <dbReference type="ARBA" id="ARBA00022989"/>
    </source>
</evidence>
<dbReference type="CDD" id="cd17393">
    <property type="entry name" value="MFS_MosC_like"/>
    <property type="match status" value="1"/>
</dbReference>
<proteinExistence type="predicted"/>
<dbReference type="InterPro" id="IPR020846">
    <property type="entry name" value="MFS_dom"/>
</dbReference>
<evidence type="ECO:0000313" key="7">
    <source>
        <dbReference type="EMBL" id="GEO16258.1"/>
    </source>
</evidence>
<feature type="transmembrane region" description="Helical" evidence="5">
    <location>
        <begin position="208"/>
        <end position="231"/>
    </location>
</feature>